<accession>A0A1Y2IDG3</accession>
<sequence length="99" mass="11578">MRSEAGILPQAMAERRRIRRSYRAQRAARRRTFRSTRNTERRSLNVVRHGKDRQLDAHVTVIRRAKKRHAKPGLAMLNKSICSHMHSLTCLVMACMRAQ</sequence>
<evidence type="ECO:0000313" key="2">
    <source>
        <dbReference type="EMBL" id="OSC97941.1"/>
    </source>
</evidence>
<dbReference type="Proteomes" id="UP000193067">
    <property type="component" value="Unassembled WGS sequence"/>
</dbReference>
<feature type="compositionally biased region" description="Basic residues" evidence="1">
    <location>
        <begin position="16"/>
        <end position="34"/>
    </location>
</feature>
<evidence type="ECO:0000313" key="3">
    <source>
        <dbReference type="Proteomes" id="UP000193067"/>
    </source>
</evidence>
<reference evidence="2 3" key="1">
    <citation type="journal article" date="2015" name="Biotechnol. Biofuels">
        <title>Enhanced degradation of softwood versus hardwood by the white-rot fungus Pycnoporus coccineus.</title>
        <authorList>
            <person name="Couturier M."/>
            <person name="Navarro D."/>
            <person name="Chevret D."/>
            <person name="Henrissat B."/>
            <person name="Piumi F."/>
            <person name="Ruiz-Duenas F.J."/>
            <person name="Martinez A.T."/>
            <person name="Grigoriev I.V."/>
            <person name="Riley R."/>
            <person name="Lipzen A."/>
            <person name="Berrin J.G."/>
            <person name="Master E.R."/>
            <person name="Rosso M.N."/>
        </authorList>
    </citation>
    <scope>NUCLEOTIDE SEQUENCE [LARGE SCALE GENOMIC DNA]</scope>
    <source>
        <strain evidence="2 3">BRFM310</strain>
    </source>
</reference>
<feature type="region of interest" description="Disordered" evidence="1">
    <location>
        <begin position="1"/>
        <end position="42"/>
    </location>
</feature>
<name>A0A1Y2IDG3_TRAC3</name>
<proteinExistence type="predicted"/>
<evidence type="ECO:0000256" key="1">
    <source>
        <dbReference type="SAM" id="MobiDB-lite"/>
    </source>
</evidence>
<keyword evidence="3" id="KW-1185">Reference proteome</keyword>
<gene>
    <name evidence="2" type="ORF">PYCCODRAFT_1048930</name>
</gene>
<protein>
    <submittedName>
        <fullName evidence="2">Uncharacterized protein</fullName>
    </submittedName>
</protein>
<dbReference type="EMBL" id="KZ084144">
    <property type="protein sequence ID" value="OSC97941.1"/>
    <property type="molecule type" value="Genomic_DNA"/>
</dbReference>
<dbReference type="AlphaFoldDB" id="A0A1Y2IDG3"/>
<organism evidence="2 3">
    <name type="scientific">Trametes coccinea (strain BRFM310)</name>
    <name type="common">Pycnoporus coccineus</name>
    <dbReference type="NCBI Taxonomy" id="1353009"/>
    <lineage>
        <taxon>Eukaryota</taxon>
        <taxon>Fungi</taxon>
        <taxon>Dikarya</taxon>
        <taxon>Basidiomycota</taxon>
        <taxon>Agaricomycotina</taxon>
        <taxon>Agaricomycetes</taxon>
        <taxon>Polyporales</taxon>
        <taxon>Polyporaceae</taxon>
        <taxon>Trametes</taxon>
    </lineage>
</organism>